<dbReference type="GO" id="GO:0016887">
    <property type="term" value="F:ATP hydrolysis activity"/>
    <property type="evidence" value="ECO:0007669"/>
    <property type="project" value="InterPro"/>
</dbReference>
<dbReference type="SMART" id="SM00382">
    <property type="entry name" value="AAA"/>
    <property type="match status" value="1"/>
</dbReference>
<dbReference type="Proteomes" id="UP000605259">
    <property type="component" value="Unassembled WGS sequence"/>
</dbReference>
<dbReference type="Gene3D" id="3.40.50.300">
    <property type="entry name" value="P-loop containing nucleotide triphosphate hydrolases"/>
    <property type="match status" value="1"/>
</dbReference>
<comment type="caution">
    <text evidence="4">The sequence shown here is derived from an EMBL/GenBank/DDBJ whole genome shotgun (WGS) entry which is preliminary data.</text>
</comment>
<sequence>MLSVQNVTKTIDNKTVLKDITFTIPPGSITGLLGRNGVGKTTLMRTMIGILDPEEGRVLVDDVDIHQQPSIKQTIMFVPDSPTVIEKYKVKELVTLYKAIYEKFDEAYFYELIGRFSLHEQKISRYSKGMKALLHIILAFSTKATYILLDEPTNGLDPIIKKQILQFMIEEVSERELSLLISTHHLEEIEKIADTVIMLNNGQMEGITSLEDMKGNYVKVHAIFERSFPQKLEALSNVTILEQIGRVHTVLIKGNVEETLHKFRQETPIFLEEIPTTLEDVFVHSLGGKKDVS</sequence>
<dbReference type="PROSITE" id="PS50893">
    <property type="entry name" value="ABC_TRANSPORTER_2"/>
    <property type="match status" value="1"/>
</dbReference>
<dbReference type="InterPro" id="IPR003593">
    <property type="entry name" value="AAA+_ATPase"/>
</dbReference>
<protein>
    <submittedName>
        <fullName evidence="4">ABC transporter ATP-binding protein</fullName>
    </submittedName>
</protein>
<gene>
    <name evidence="4" type="ORF">GCM10007140_00970</name>
</gene>
<evidence type="ECO:0000256" key="1">
    <source>
        <dbReference type="ARBA" id="ARBA00022741"/>
    </source>
</evidence>
<feature type="domain" description="ABC transporter" evidence="3">
    <location>
        <begin position="2"/>
        <end position="226"/>
    </location>
</feature>
<dbReference type="SUPFAM" id="SSF52540">
    <property type="entry name" value="P-loop containing nucleoside triphosphate hydrolases"/>
    <property type="match status" value="1"/>
</dbReference>
<keyword evidence="2 4" id="KW-0067">ATP-binding</keyword>
<accession>A0A917AI04</accession>
<evidence type="ECO:0000313" key="4">
    <source>
        <dbReference type="EMBL" id="GGE54464.1"/>
    </source>
</evidence>
<keyword evidence="5" id="KW-1185">Reference proteome</keyword>
<evidence type="ECO:0000259" key="3">
    <source>
        <dbReference type="PROSITE" id="PS50893"/>
    </source>
</evidence>
<dbReference type="InterPro" id="IPR003439">
    <property type="entry name" value="ABC_transporter-like_ATP-bd"/>
</dbReference>
<dbReference type="InterPro" id="IPR027417">
    <property type="entry name" value="P-loop_NTPase"/>
</dbReference>
<dbReference type="CDD" id="cd03230">
    <property type="entry name" value="ABC_DR_subfamily_A"/>
    <property type="match status" value="1"/>
</dbReference>
<evidence type="ECO:0000256" key="2">
    <source>
        <dbReference type="ARBA" id="ARBA00022840"/>
    </source>
</evidence>
<evidence type="ECO:0000313" key="5">
    <source>
        <dbReference type="Proteomes" id="UP000605259"/>
    </source>
</evidence>
<keyword evidence="1" id="KW-0547">Nucleotide-binding</keyword>
<dbReference type="PANTHER" id="PTHR43158:SF10">
    <property type="entry name" value="ABC TRANSPORTER ATP-BINDING PROTEIN YTRB"/>
    <property type="match status" value="1"/>
</dbReference>
<dbReference type="Pfam" id="PF00005">
    <property type="entry name" value="ABC_tran"/>
    <property type="match status" value="1"/>
</dbReference>
<organism evidence="4 5">
    <name type="scientific">Priestia taiwanensis</name>
    <dbReference type="NCBI Taxonomy" id="1347902"/>
    <lineage>
        <taxon>Bacteria</taxon>
        <taxon>Bacillati</taxon>
        <taxon>Bacillota</taxon>
        <taxon>Bacilli</taxon>
        <taxon>Bacillales</taxon>
        <taxon>Bacillaceae</taxon>
        <taxon>Priestia</taxon>
    </lineage>
</organism>
<dbReference type="AlphaFoldDB" id="A0A917AI04"/>
<reference evidence="4" key="1">
    <citation type="journal article" date="2014" name="Int. J. Syst. Evol. Microbiol.">
        <title>Complete genome sequence of Corynebacterium casei LMG S-19264T (=DSM 44701T), isolated from a smear-ripened cheese.</title>
        <authorList>
            <consortium name="US DOE Joint Genome Institute (JGI-PGF)"/>
            <person name="Walter F."/>
            <person name="Albersmeier A."/>
            <person name="Kalinowski J."/>
            <person name="Ruckert C."/>
        </authorList>
    </citation>
    <scope>NUCLEOTIDE SEQUENCE</scope>
    <source>
        <strain evidence="4">CGMCC 1.12698</strain>
    </source>
</reference>
<dbReference type="EMBL" id="BMFK01000001">
    <property type="protein sequence ID" value="GGE54464.1"/>
    <property type="molecule type" value="Genomic_DNA"/>
</dbReference>
<name>A0A917AI04_9BACI</name>
<proteinExistence type="predicted"/>
<dbReference type="RefSeq" id="WP_188386506.1">
    <property type="nucleotide sequence ID" value="NZ_BMFK01000001.1"/>
</dbReference>
<dbReference type="PANTHER" id="PTHR43158">
    <property type="entry name" value="SKFA PEPTIDE EXPORT ATP-BINDING PROTEIN SKFE"/>
    <property type="match status" value="1"/>
</dbReference>
<dbReference type="GO" id="GO:0005524">
    <property type="term" value="F:ATP binding"/>
    <property type="evidence" value="ECO:0007669"/>
    <property type="project" value="UniProtKB-KW"/>
</dbReference>
<reference evidence="4" key="2">
    <citation type="submission" date="2020-09" db="EMBL/GenBank/DDBJ databases">
        <authorList>
            <person name="Sun Q."/>
            <person name="Zhou Y."/>
        </authorList>
    </citation>
    <scope>NUCLEOTIDE SEQUENCE</scope>
    <source>
        <strain evidence="4">CGMCC 1.12698</strain>
    </source>
</reference>